<dbReference type="InterPro" id="IPR003445">
    <property type="entry name" value="Cat_transpt"/>
</dbReference>
<dbReference type="Proteomes" id="UP000519897">
    <property type="component" value="Unassembled WGS sequence"/>
</dbReference>
<evidence type="ECO:0000256" key="1">
    <source>
        <dbReference type="ARBA" id="ARBA00004651"/>
    </source>
</evidence>
<dbReference type="AlphaFoldDB" id="A0A7W6PQV7"/>
<dbReference type="Pfam" id="PF02386">
    <property type="entry name" value="TrkH"/>
    <property type="match status" value="1"/>
</dbReference>
<evidence type="ECO:0000313" key="13">
    <source>
        <dbReference type="EMBL" id="MBB4142347.1"/>
    </source>
</evidence>
<comment type="caution">
    <text evidence="13">The sequence shown here is derived from an EMBL/GenBank/DDBJ whole genome shotgun (WGS) entry which is preliminary data.</text>
</comment>
<comment type="subcellular location">
    <subcellularLocation>
        <location evidence="10">Cell inner membrane</location>
        <topology evidence="10">Multi-pass membrane protein</topology>
    </subcellularLocation>
    <subcellularLocation>
        <location evidence="1">Cell membrane</location>
        <topology evidence="1">Multi-pass membrane protein</topology>
    </subcellularLocation>
</comment>
<evidence type="ECO:0000256" key="12">
    <source>
        <dbReference type="SAM" id="Phobius"/>
    </source>
</evidence>
<evidence type="ECO:0000256" key="2">
    <source>
        <dbReference type="ARBA" id="ARBA00022448"/>
    </source>
</evidence>
<keyword evidence="14" id="KW-1185">Reference proteome</keyword>
<name>A0A7W6PQV7_9HYPH</name>
<feature type="binding site" evidence="11">
    <location>
        <position position="113"/>
    </location>
    <ligand>
        <name>K(+)</name>
        <dbReference type="ChEBI" id="CHEBI:29103"/>
    </ligand>
</feature>
<dbReference type="PANTHER" id="PTHR32024:SF3">
    <property type="entry name" value="TRK SYSTEM POTASSIUM UPTAKE PROTEIN"/>
    <property type="match status" value="1"/>
</dbReference>
<dbReference type="EMBL" id="JACIEC010000001">
    <property type="protein sequence ID" value="MBB4142347.1"/>
    <property type="molecule type" value="Genomic_DNA"/>
</dbReference>
<gene>
    <name evidence="13" type="ORF">GGQ72_000846</name>
</gene>
<keyword evidence="5 12" id="KW-0812">Transmembrane</keyword>
<evidence type="ECO:0000256" key="5">
    <source>
        <dbReference type="ARBA" id="ARBA00022692"/>
    </source>
</evidence>
<dbReference type="GO" id="GO:0046872">
    <property type="term" value="F:metal ion binding"/>
    <property type="evidence" value="ECO:0007669"/>
    <property type="project" value="UniProtKB-KW"/>
</dbReference>
<evidence type="ECO:0000256" key="9">
    <source>
        <dbReference type="ARBA" id="ARBA00023136"/>
    </source>
</evidence>
<feature type="transmembrane region" description="Helical" evidence="12">
    <location>
        <begin position="12"/>
        <end position="33"/>
    </location>
</feature>
<evidence type="ECO:0000256" key="11">
    <source>
        <dbReference type="PIRSR" id="PIRSR006247-1"/>
    </source>
</evidence>
<dbReference type="GO" id="GO:0005886">
    <property type="term" value="C:plasma membrane"/>
    <property type="evidence" value="ECO:0007669"/>
    <property type="project" value="UniProtKB-SubCell"/>
</dbReference>
<evidence type="ECO:0000256" key="6">
    <source>
        <dbReference type="ARBA" id="ARBA00022958"/>
    </source>
</evidence>
<keyword evidence="6 10" id="KW-0630">Potassium</keyword>
<sequence>MNATQLRASLYIAGLCGIYLAAAMFLPAAIDLYYGNRDWQLFAACGFMVGSFSLACTLATRGSTPVVSKRLAFFIVNVLWALFSLVGALPLYLSPLGLTFSQSLFESISAITTTGSTVIAGLDNAAPGILFWRSLLHWMGGIGIVALGLFVLPFLRVGGMSFFKLESSDTGDKPFAKLATFTRAFLAVYVGLTLACTIAYDMTGMGHFDALNHAMATVATGGFSTHDASFGYFQSLPLMWVGTVFMTVCSLPFSIMILFAVRRRTDTLFDPQVGFFLGYLCVFSGLLGVYHHVHNDVTLPVALTHSFFNISSILSTTGFASEDYTLWGPFAVALALFATFLGGCSGSTAGGIKAYRVLIIMSVINTGLKKLLYPNAIYPVRYGRKSVDPDIVKGIFLFVSLYMAIWVAGSLILTLLGYDLLTAISASITCLSNVGPGIGHVIGPAGNFSTISDPALNVLSVLMLLGRLEVLTVLVLFLPIFWKN</sequence>
<feature type="transmembrane region" description="Helical" evidence="12">
    <location>
        <begin position="135"/>
        <end position="157"/>
    </location>
</feature>
<proteinExistence type="inferred from homology"/>
<feature type="transmembrane region" description="Helical" evidence="12">
    <location>
        <begin position="71"/>
        <end position="93"/>
    </location>
</feature>
<evidence type="ECO:0000256" key="10">
    <source>
        <dbReference type="PIRNR" id="PIRNR006247"/>
    </source>
</evidence>
<feature type="binding site" evidence="11">
    <location>
        <position position="221"/>
    </location>
    <ligand>
        <name>K(+)</name>
        <dbReference type="ChEBI" id="CHEBI:29103"/>
    </ligand>
</feature>
<feature type="transmembrane region" description="Helical" evidence="12">
    <location>
        <begin position="178"/>
        <end position="200"/>
    </location>
</feature>
<feature type="binding site" evidence="11">
    <location>
        <position position="317"/>
    </location>
    <ligand>
        <name>K(+)</name>
        <dbReference type="ChEBI" id="CHEBI:29103"/>
    </ligand>
</feature>
<dbReference type="PANTHER" id="PTHR32024">
    <property type="entry name" value="TRK SYSTEM POTASSIUM UPTAKE PROTEIN TRKG-RELATED"/>
    <property type="match status" value="1"/>
</dbReference>
<feature type="binding site" evidence="11">
    <location>
        <position position="433"/>
    </location>
    <ligand>
        <name>K(+)</name>
        <dbReference type="ChEBI" id="CHEBI:29103"/>
    </ligand>
</feature>
<keyword evidence="8 10" id="KW-0406">Ion transport</keyword>
<protein>
    <recommendedName>
        <fullName evidence="10">Trk system potassium uptake protein</fullName>
    </recommendedName>
</protein>
<dbReference type="GO" id="GO:0015379">
    <property type="term" value="F:potassium:chloride symporter activity"/>
    <property type="evidence" value="ECO:0007669"/>
    <property type="project" value="InterPro"/>
</dbReference>
<keyword evidence="7 12" id="KW-1133">Transmembrane helix</keyword>
<keyword evidence="11" id="KW-0479">Metal-binding</keyword>
<comment type="similarity">
    <text evidence="10">Belongs to the TrkH potassium transport family.</text>
</comment>
<feature type="binding site" evidence="11">
    <location>
        <position position="316"/>
    </location>
    <ligand>
        <name>K(+)</name>
        <dbReference type="ChEBI" id="CHEBI:29103"/>
    </ligand>
</feature>
<evidence type="ECO:0000256" key="3">
    <source>
        <dbReference type="ARBA" id="ARBA00022475"/>
    </source>
</evidence>
<dbReference type="RefSeq" id="WP_165136175.1">
    <property type="nucleotide sequence ID" value="NZ_CP049250.1"/>
</dbReference>
<keyword evidence="2 10" id="KW-0813">Transport</keyword>
<dbReference type="InterPro" id="IPR004772">
    <property type="entry name" value="TrkH"/>
</dbReference>
<evidence type="ECO:0000256" key="8">
    <source>
        <dbReference type="ARBA" id="ARBA00023065"/>
    </source>
</evidence>
<feature type="transmembrane region" description="Helical" evidence="12">
    <location>
        <begin position="394"/>
        <end position="418"/>
    </location>
</feature>
<evidence type="ECO:0000256" key="4">
    <source>
        <dbReference type="ARBA" id="ARBA00022538"/>
    </source>
</evidence>
<accession>A0A7W6PQV7</accession>
<organism evidence="13 14">
    <name type="scientific">Rhizobium rhizoryzae</name>
    <dbReference type="NCBI Taxonomy" id="451876"/>
    <lineage>
        <taxon>Bacteria</taxon>
        <taxon>Pseudomonadati</taxon>
        <taxon>Pseudomonadota</taxon>
        <taxon>Alphaproteobacteria</taxon>
        <taxon>Hyphomicrobiales</taxon>
        <taxon>Rhizobiaceae</taxon>
        <taxon>Rhizobium/Agrobacterium group</taxon>
        <taxon>Rhizobium</taxon>
    </lineage>
</organism>
<feature type="transmembrane region" description="Helical" evidence="12">
    <location>
        <begin position="458"/>
        <end position="482"/>
    </location>
</feature>
<evidence type="ECO:0000256" key="7">
    <source>
        <dbReference type="ARBA" id="ARBA00022989"/>
    </source>
</evidence>
<feature type="transmembrane region" description="Helical" evidence="12">
    <location>
        <begin position="326"/>
        <end position="348"/>
    </location>
</feature>
<evidence type="ECO:0000313" key="14">
    <source>
        <dbReference type="Proteomes" id="UP000519897"/>
    </source>
</evidence>
<comment type="function">
    <text evidence="10">Low-affinity potassium transport system. Interacts with Trk system potassium uptake protein TrkA.</text>
</comment>
<feature type="transmembrane region" description="Helical" evidence="12">
    <location>
        <begin position="273"/>
        <end position="293"/>
    </location>
</feature>
<reference evidence="13 14" key="1">
    <citation type="submission" date="2020-08" db="EMBL/GenBank/DDBJ databases">
        <title>Genomic Encyclopedia of Type Strains, Phase IV (KMG-IV): sequencing the most valuable type-strain genomes for metagenomic binning, comparative biology and taxonomic classification.</title>
        <authorList>
            <person name="Goeker M."/>
        </authorList>
    </citation>
    <scope>NUCLEOTIDE SEQUENCE [LARGE SCALE GENOMIC DNA]</scope>
    <source>
        <strain evidence="13 14">DSM 29514</strain>
    </source>
</reference>
<keyword evidence="9 10" id="KW-0472">Membrane</keyword>
<feature type="transmembrane region" description="Helical" evidence="12">
    <location>
        <begin position="39"/>
        <end position="59"/>
    </location>
</feature>
<dbReference type="PIRSF" id="PIRSF006247">
    <property type="entry name" value="TrkH"/>
    <property type="match status" value="1"/>
</dbReference>
<keyword evidence="4 10" id="KW-0633">Potassium transport</keyword>
<feature type="transmembrane region" description="Helical" evidence="12">
    <location>
        <begin position="238"/>
        <end position="261"/>
    </location>
</feature>
<keyword evidence="3 10" id="KW-1003">Cell membrane</keyword>
<keyword evidence="10" id="KW-0997">Cell inner membrane</keyword>
<feature type="binding site" evidence="11">
    <location>
        <position position="434"/>
    </location>
    <ligand>
        <name>K(+)</name>
        <dbReference type="ChEBI" id="CHEBI:29103"/>
    </ligand>
</feature>
<feature type="binding site" evidence="11">
    <location>
        <position position="114"/>
    </location>
    <ligand>
        <name>K(+)</name>
        <dbReference type="ChEBI" id="CHEBI:29103"/>
    </ligand>
</feature>